<dbReference type="STRING" id="27349.A0A0L6VSS1"/>
<protein>
    <submittedName>
        <fullName evidence="1">Uncharacterized protein</fullName>
    </submittedName>
</protein>
<name>A0A0L6VSS1_9BASI</name>
<dbReference type="EMBL" id="LAVV01001188">
    <property type="protein sequence ID" value="KNZ63744.1"/>
    <property type="molecule type" value="Genomic_DNA"/>
</dbReference>
<gene>
    <name evidence="1" type="ORF">VP01_1106g2</name>
</gene>
<dbReference type="PANTHER" id="PTHR33096:SF1">
    <property type="entry name" value="CXC1-LIKE CYSTEINE CLUSTER ASSOCIATED WITH KDZ TRANSPOSASES DOMAIN-CONTAINING PROTEIN"/>
    <property type="match status" value="1"/>
</dbReference>
<evidence type="ECO:0000313" key="1">
    <source>
        <dbReference type="EMBL" id="KNZ63744.1"/>
    </source>
</evidence>
<proteinExistence type="predicted"/>
<accession>A0A0L6VSS1</accession>
<organism evidence="1 2">
    <name type="scientific">Puccinia sorghi</name>
    <dbReference type="NCBI Taxonomy" id="27349"/>
    <lineage>
        <taxon>Eukaryota</taxon>
        <taxon>Fungi</taxon>
        <taxon>Dikarya</taxon>
        <taxon>Basidiomycota</taxon>
        <taxon>Pucciniomycotina</taxon>
        <taxon>Pucciniomycetes</taxon>
        <taxon>Pucciniales</taxon>
        <taxon>Pucciniaceae</taxon>
        <taxon>Puccinia</taxon>
    </lineage>
</organism>
<sequence length="273" mass="31053">MSKSVVQVPKWISFRRSGKLTNTTIPSSFSPPTPSNYLQGLSQAGEGRCLPVAIIKRLFKEVDPHTNLNIMYDIGCSPDKFIKSLSYSIHSRSSLLSRNHRLNALHHRSTFHNMMGLEKLSKYISYAYSHLKSIFLTDFSMLVRTLKQKEETLKEKISKSALFKAAVELQAETQPLWASKELGERVGTRLKEKIYAAIKRRKPAGPQNQDFDYSNFMKMGLDDPFWNDGFLCLFRDPGPLIQWCVQVSMQCLAMVCALLGIITSEEAGDFIYK</sequence>
<evidence type="ECO:0000313" key="2">
    <source>
        <dbReference type="Proteomes" id="UP000037035"/>
    </source>
</evidence>
<dbReference type="Proteomes" id="UP000037035">
    <property type="component" value="Unassembled WGS sequence"/>
</dbReference>
<dbReference type="AlphaFoldDB" id="A0A0L6VSS1"/>
<dbReference type="PANTHER" id="PTHR33096">
    <property type="entry name" value="CXC2 DOMAIN-CONTAINING PROTEIN"/>
    <property type="match status" value="1"/>
</dbReference>
<dbReference type="VEuPathDB" id="FungiDB:VP01_1106g2"/>
<keyword evidence="2" id="KW-1185">Reference proteome</keyword>
<comment type="caution">
    <text evidence="1">The sequence shown here is derived from an EMBL/GenBank/DDBJ whole genome shotgun (WGS) entry which is preliminary data.</text>
</comment>
<reference evidence="1 2" key="1">
    <citation type="submission" date="2015-08" db="EMBL/GenBank/DDBJ databases">
        <title>Next Generation Sequencing and Analysis of the Genome of Puccinia sorghi L Schw, the Causal Agent of Maize Common Rust.</title>
        <authorList>
            <person name="Rochi L."/>
            <person name="Burguener G."/>
            <person name="Darino M."/>
            <person name="Turjanski A."/>
            <person name="Kreff E."/>
            <person name="Dieguez M.J."/>
            <person name="Sacco F."/>
        </authorList>
    </citation>
    <scope>NUCLEOTIDE SEQUENCE [LARGE SCALE GENOMIC DNA]</scope>
    <source>
        <strain evidence="1 2">RO10H11247</strain>
    </source>
</reference>
<dbReference type="OrthoDB" id="2514267at2759"/>